<dbReference type="EMBL" id="AGDY01000004">
    <property type="protein sequence ID" value="EMB23395.1"/>
    <property type="molecule type" value="Genomic_DNA"/>
</dbReference>
<evidence type="ECO:0000313" key="1">
    <source>
        <dbReference type="EMBL" id="EMB23395.1"/>
    </source>
</evidence>
<dbReference type="PROSITE" id="PS51257">
    <property type="entry name" value="PROKAR_LIPOPROTEIN"/>
    <property type="match status" value="1"/>
</dbReference>
<proteinExistence type="predicted"/>
<dbReference type="HOGENOM" id="CLU_007801_1_0_12"/>
<dbReference type="Proteomes" id="UP000011701">
    <property type="component" value="Chromosome"/>
</dbReference>
<reference evidence="1" key="1">
    <citation type="submission" date="2012-01" db="EMBL/GenBank/DDBJ databases">
        <title>The Genome Sequence of Treponema denticola OTK.</title>
        <authorList>
            <consortium name="The Broad Institute Genome Sequencing Platform"/>
            <person name="Earl A."/>
            <person name="Ward D."/>
            <person name="Feldgarden M."/>
            <person name="Gevers D."/>
            <person name="Blanton J.M."/>
            <person name="Fenno C.J."/>
            <person name="Baranova O.V."/>
            <person name="Mathney J."/>
            <person name="Dewhirst F.E."/>
            <person name="Izard J."/>
            <person name="Young S.K."/>
            <person name="Zeng Q."/>
            <person name="Gargeya S."/>
            <person name="Fitzgerald M."/>
            <person name="Haas B."/>
            <person name="Abouelleil A."/>
            <person name="Alvarado L."/>
            <person name="Arachchi H.M."/>
            <person name="Berlin A."/>
            <person name="Chapman S.B."/>
            <person name="Gearin G."/>
            <person name="Goldberg J."/>
            <person name="Griggs A."/>
            <person name="Gujja S."/>
            <person name="Hansen M."/>
            <person name="Heiman D."/>
            <person name="Howarth C."/>
            <person name="Larimer J."/>
            <person name="Lui A."/>
            <person name="MacDonald P.J.P."/>
            <person name="McCowen C."/>
            <person name="Montmayeur A."/>
            <person name="Murphy C."/>
            <person name="Neiman D."/>
            <person name="Pearson M."/>
            <person name="Priest M."/>
            <person name="Roberts A."/>
            <person name="Saif S."/>
            <person name="Shea T."/>
            <person name="Sisk P."/>
            <person name="Stolte C."/>
            <person name="Sykes S."/>
            <person name="Wortman J."/>
            <person name="Nusbaum C."/>
            <person name="Birren B."/>
        </authorList>
    </citation>
    <scope>NUCLEOTIDE SEQUENCE [LARGE SCALE GENOMIC DNA]</scope>
    <source>
        <strain evidence="1">OTK</strain>
    </source>
</reference>
<name>A0A0F6MQY6_TREDN</name>
<dbReference type="AlphaFoldDB" id="A0A0F6MQY6"/>
<sequence length="843" mass="93396">MKKTLFFILMILVLMVSSCNLFLKEEYGELILSFDGSLPDGARSLDSNGLPSLLSSPMKINIIRENGYTITRELGAEEPKSLIELVPVGEKIGIKVILISDLAEWAGYAEHTVTAGPNRVVVELSKKSKGVANLLFSITGKAPSGSNIVSLSTQNGKKLLDGILIGSTKPIAARDKVGRIYVLYEDTSSTRHLKRFDVEGKEDTGFEAALAAVLPSGVTISYIDNIAIDIDDNYIFLFKQNTVYCFKEKEDHSFQSFSYDSFPTVPAPVPSSSAVAVYDDVLFAVYNDTLFACGFEFEDLLTPGNKRLKFESQATRNPLDKLRTGAAFGNNRTECTGLFADEDNVYCLLKEQELHHGKLYALGQLVHYTYSGSAFTGETKIGLNPAASTADPIAFNAQYFSNPVGFIGYDEENIYIADDGLDIQYVNENWHIKSNKNRIAAFKRNTNAITFEDTAATWYEQKPEYKKPETKVLLWKKGNYGMLYWTSTDGTDAFSEENKLFEDSPGVRPTDKFCYDQDGNLYIMYQDAGSNKGVRRFALKEDGSYEKSGLNYYPITSFPIFAIAVDISDGQNFLYYAYNNGPNGFIQRFRWNLGDTFDHATPDGPYLGKFDDADKAPVTALAANKDGVFVGIKETYREGGIDKYRLKVQKYAKINNPAPLHGELTLVDNAPEYTDSSGTPIDYGHFSGSIRIQYGEAINNLKVFDGVLYALSSKSCEIQKDRPAYFTDAFKNSGVLYKIGSTNGSLSENAVVLAKKDWDDANKIGYGFYRFIAVKYDEAERIKLIIASDGAWGEGGLPIGSLPDVLKNTDKVLEYDLKGSLQTERNSGGSFSKTLKLGSGFDW</sequence>
<organism evidence="1">
    <name type="scientific">Treponema denticola OTK</name>
    <dbReference type="NCBI Taxonomy" id="999434"/>
    <lineage>
        <taxon>Bacteria</taxon>
        <taxon>Pseudomonadati</taxon>
        <taxon>Spirochaetota</taxon>
        <taxon>Spirochaetia</taxon>
        <taxon>Spirochaetales</taxon>
        <taxon>Treponemataceae</taxon>
        <taxon>Treponema</taxon>
    </lineage>
</organism>
<comment type="caution">
    <text evidence="1">The sequence shown here is derived from an EMBL/GenBank/DDBJ whole genome shotgun (WGS) entry which is preliminary data.</text>
</comment>
<protein>
    <submittedName>
        <fullName evidence="1">Uncharacterized protein</fullName>
    </submittedName>
</protein>
<dbReference type="PATRIC" id="fig|999434.4.peg.557"/>
<gene>
    <name evidence="1" type="ORF">HMPREF9723_00533</name>
</gene>
<dbReference type="RefSeq" id="WP_002690835.1">
    <property type="nucleotide sequence ID" value="NZ_CM001797.1"/>
</dbReference>
<accession>A0A0F6MQY6</accession>